<feature type="compositionally biased region" description="Basic and acidic residues" evidence="1">
    <location>
        <begin position="15"/>
        <end position="36"/>
    </location>
</feature>
<dbReference type="EMBL" id="JAROKS010000021">
    <property type="protein sequence ID" value="KAK1790927.1"/>
    <property type="molecule type" value="Genomic_DNA"/>
</dbReference>
<dbReference type="PANTHER" id="PTHR35450">
    <property type="entry name" value="REVERSE TRANSCRIPTASE DOMAIN-CONTAINING PROTEIN"/>
    <property type="match status" value="1"/>
</dbReference>
<reference evidence="2" key="1">
    <citation type="submission" date="2023-03" db="EMBL/GenBank/DDBJ databases">
        <title>Electrophorus voltai genome.</title>
        <authorList>
            <person name="Bian C."/>
        </authorList>
    </citation>
    <scope>NUCLEOTIDE SEQUENCE</scope>
    <source>
        <strain evidence="2">CB-2022</strain>
        <tissue evidence="2">Muscle</tissue>
    </source>
</reference>
<keyword evidence="3" id="KW-1185">Reference proteome</keyword>
<evidence type="ECO:0000256" key="1">
    <source>
        <dbReference type="SAM" id="MobiDB-lite"/>
    </source>
</evidence>
<accession>A0AAD8Z1T0</accession>
<gene>
    <name evidence="2" type="ORF">P4O66_014768</name>
</gene>
<feature type="region of interest" description="Disordered" evidence="1">
    <location>
        <begin position="1"/>
        <end position="36"/>
    </location>
</feature>
<dbReference type="Proteomes" id="UP001239994">
    <property type="component" value="Unassembled WGS sequence"/>
</dbReference>
<dbReference type="AlphaFoldDB" id="A0AAD8Z1T0"/>
<proteinExistence type="predicted"/>
<organism evidence="2 3">
    <name type="scientific">Electrophorus voltai</name>
    <dbReference type="NCBI Taxonomy" id="2609070"/>
    <lineage>
        <taxon>Eukaryota</taxon>
        <taxon>Metazoa</taxon>
        <taxon>Chordata</taxon>
        <taxon>Craniata</taxon>
        <taxon>Vertebrata</taxon>
        <taxon>Euteleostomi</taxon>
        <taxon>Actinopterygii</taxon>
        <taxon>Neopterygii</taxon>
        <taxon>Teleostei</taxon>
        <taxon>Ostariophysi</taxon>
        <taxon>Gymnotiformes</taxon>
        <taxon>Gymnotoidei</taxon>
        <taxon>Gymnotidae</taxon>
        <taxon>Electrophorus</taxon>
    </lineage>
</organism>
<comment type="caution">
    <text evidence="2">The sequence shown here is derived from an EMBL/GenBank/DDBJ whole genome shotgun (WGS) entry which is preliminary data.</text>
</comment>
<feature type="non-terminal residue" evidence="2">
    <location>
        <position position="1"/>
    </location>
</feature>
<protein>
    <submittedName>
        <fullName evidence="2">Uncharacterized protein</fullName>
    </submittedName>
</protein>
<evidence type="ECO:0000313" key="2">
    <source>
        <dbReference type="EMBL" id="KAK1790927.1"/>
    </source>
</evidence>
<name>A0AAD8Z1T0_9TELE</name>
<sequence>ALRSSKWTARKGQRLRREEEEERTRAKRDNGDKLGGALDERAFPVFLSRSSSTGPIGVCVENTVPQKGAELRVDPPSLFGTSRQMIVQRRKGEHYHESCVMPTVVENPAMILWDFQIQKDKMANQADTLVMDTQQKRAVVIDVTILSDRNIRTKEHEKLEKHQGLKEELERMWG</sequence>
<evidence type="ECO:0000313" key="3">
    <source>
        <dbReference type="Proteomes" id="UP001239994"/>
    </source>
</evidence>
<dbReference type="PANTHER" id="PTHR35450:SF2">
    <property type="entry name" value="REVERSE TRANSCRIPTASE DOMAIN-CONTAINING PROTEIN"/>
    <property type="match status" value="1"/>
</dbReference>